<dbReference type="GO" id="GO:0030170">
    <property type="term" value="F:pyridoxal phosphate binding"/>
    <property type="evidence" value="ECO:0007669"/>
    <property type="project" value="InterPro"/>
</dbReference>
<evidence type="ECO:0000256" key="10">
    <source>
        <dbReference type="ARBA" id="ARBA00049529"/>
    </source>
</evidence>
<evidence type="ECO:0000256" key="1">
    <source>
        <dbReference type="ARBA" id="ARBA00001933"/>
    </source>
</evidence>
<dbReference type="STRING" id="105559.Nwat_0486"/>
<evidence type="ECO:0000256" key="3">
    <source>
        <dbReference type="ARBA" id="ARBA00011738"/>
    </source>
</evidence>
<comment type="subunit">
    <text evidence="3">Homodimer.</text>
</comment>
<dbReference type="GO" id="GO:0046656">
    <property type="term" value="P:folic acid biosynthetic process"/>
    <property type="evidence" value="ECO:0007669"/>
    <property type="project" value="UniProtKB-KW"/>
</dbReference>
<dbReference type="GO" id="GO:0008696">
    <property type="term" value="F:4-amino-4-deoxychorismate lyase activity"/>
    <property type="evidence" value="ECO:0007669"/>
    <property type="project" value="UniProtKB-EC"/>
</dbReference>
<dbReference type="GO" id="GO:0005829">
    <property type="term" value="C:cytosol"/>
    <property type="evidence" value="ECO:0007669"/>
    <property type="project" value="TreeGrafter"/>
</dbReference>
<organism evidence="15 16">
    <name type="scientific">Nitrosococcus watsoni (strain C-113)</name>
    <dbReference type="NCBI Taxonomy" id="105559"/>
    <lineage>
        <taxon>Bacteria</taxon>
        <taxon>Pseudomonadati</taxon>
        <taxon>Pseudomonadota</taxon>
        <taxon>Gammaproteobacteria</taxon>
        <taxon>Chromatiales</taxon>
        <taxon>Chromatiaceae</taxon>
        <taxon>Nitrosococcus</taxon>
    </lineage>
</organism>
<dbReference type="InterPro" id="IPR001544">
    <property type="entry name" value="Aminotrans_IV"/>
</dbReference>
<dbReference type="FunFam" id="3.20.10.10:FF:000002">
    <property type="entry name" value="D-alanine aminotransferase"/>
    <property type="match status" value="1"/>
</dbReference>
<dbReference type="InterPro" id="IPR050571">
    <property type="entry name" value="Class-IV_PLP-Dep_Aminotrnsfr"/>
</dbReference>
<reference evidence="15 16" key="1">
    <citation type="submission" date="2010-06" db="EMBL/GenBank/DDBJ databases">
        <title>Complete sequence of chromosome of Nitrosococcus watsoni C-113.</title>
        <authorList>
            <consortium name="US DOE Joint Genome Institute"/>
            <person name="Lucas S."/>
            <person name="Copeland A."/>
            <person name="Lapidus A."/>
            <person name="Cheng J.-F."/>
            <person name="Bruce D."/>
            <person name="Goodwin L."/>
            <person name="Pitluck S."/>
            <person name="Malfatti S.A."/>
            <person name="Chain P.S.G."/>
            <person name="Land M."/>
            <person name="Hauser L."/>
            <person name="Kyrpides N."/>
            <person name="Ivanova N."/>
            <person name="Cambell M.A."/>
            <person name="Heidelberg J.F."/>
            <person name="Klotz M.G."/>
            <person name="Woyke T."/>
        </authorList>
    </citation>
    <scope>NUCLEOTIDE SEQUENCE [LARGE SCALE GENOMIC DNA]</scope>
    <source>
        <strain evidence="15 16">C-113</strain>
    </source>
</reference>
<keyword evidence="6 13" id="KW-0663">Pyridoxal phosphate</keyword>
<dbReference type="InterPro" id="IPR043132">
    <property type="entry name" value="BCAT-like_C"/>
</dbReference>
<gene>
    <name evidence="15" type="ordered locus">Nwat_0486</name>
</gene>
<evidence type="ECO:0000256" key="2">
    <source>
        <dbReference type="ARBA" id="ARBA00009320"/>
    </source>
</evidence>
<keyword evidence="5 15" id="KW-0808">Transferase</keyword>
<evidence type="ECO:0000313" key="15">
    <source>
        <dbReference type="EMBL" id="ADJ27451.1"/>
    </source>
</evidence>
<evidence type="ECO:0000313" key="16">
    <source>
        <dbReference type="Proteomes" id="UP000000393"/>
    </source>
</evidence>
<dbReference type="NCBIfam" id="TIGR01121">
    <property type="entry name" value="D_amino_aminoT"/>
    <property type="match status" value="1"/>
</dbReference>
<evidence type="ECO:0000256" key="7">
    <source>
        <dbReference type="ARBA" id="ARBA00022909"/>
    </source>
</evidence>
<dbReference type="InterPro" id="IPR036038">
    <property type="entry name" value="Aminotransferase-like"/>
</dbReference>
<evidence type="ECO:0000256" key="6">
    <source>
        <dbReference type="ARBA" id="ARBA00022898"/>
    </source>
</evidence>
<dbReference type="SUPFAM" id="SSF56752">
    <property type="entry name" value="D-aminoacid aminotransferase-like PLP-dependent enzymes"/>
    <property type="match status" value="1"/>
</dbReference>
<dbReference type="Gene3D" id="3.30.470.10">
    <property type="match status" value="1"/>
</dbReference>
<evidence type="ECO:0000256" key="8">
    <source>
        <dbReference type="ARBA" id="ARBA00035633"/>
    </source>
</evidence>
<dbReference type="InterPro" id="IPR005784">
    <property type="entry name" value="D_amino_transT"/>
</dbReference>
<dbReference type="RefSeq" id="WP_013219559.1">
    <property type="nucleotide sequence ID" value="NC_014315.1"/>
</dbReference>
<evidence type="ECO:0000256" key="14">
    <source>
        <dbReference type="RuleBase" id="RU004520"/>
    </source>
</evidence>
<sequence>MPKEILLATAYLNGEFLPLGQAKVSVLDRGFLFGDGVYEVIPVYGGHFFRLALHLQRLAQSLEAVRLENPFSENQWQNMLQELVERNESVDQTVYLQVTRGAAIRNHAFPDRVEPTVFAMSSPLEPLSAELRIKGVSAVTREDIRWKCCHIKSIALLANVLLRQEAIDAGAQEAILLHEEQLTEGAASNVFIVREGVLVTPPKGSFLLSGITRDLILELAKENGIPCQERAILAQELTQADEIWLTSSTREIIPVTRIDGIRIGNGAPGLLWQRMDKLYQAYKMKVRAGLCEN</sequence>
<evidence type="ECO:0000256" key="9">
    <source>
        <dbReference type="ARBA" id="ARBA00047911"/>
    </source>
</evidence>
<protein>
    <recommendedName>
        <fullName evidence="14">D-alanine aminotransferase</fullName>
        <ecNumber evidence="14">2.6.1.21</ecNumber>
    </recommendedName>
</protein>
<dbReference type="InterPro" id="IPR043131">
    <property type="entry name" value="BCAT-like_N"/>
</dbReference>
<evidence type="ECO:0000256" key="4">
    <source>
        <dbReference type="ARBA" id="ARBA00022576"/>
    </source>
</evidence>
<dbReference type="CDD" id="cd01558">
    <property type="entry name" value="D-AAT_like"/>
    <property type="match status" value="1"/>
</dbReference>
<dbReference type="Proteomes" id="UP000000393">
    <property type="component" value="Chromosome"/>
</dbReference>
<comment type="function">
    <text evidence="14">Acts on the D-isomers of alanine, leucine, aspartate, glutamate, aminobutyrate, norvaline and asparagine. The enzyme transfers an amino group from a substrate D-amino acid to the pyridoxal phosphate cofactor to form pyridoxamine and an alpha-keto acid in the first half-reaction.</text>
</comment>
<name>D8KAD6_NITWC</name>
<dbReference type="GO" id="GO:0008652">
    <property type="term" value="P:amino acid biosynthetic process"/>
    <property type="evidence" value="ECO:0007669"/>
    <property type="project" value="UniProtKB-ARBA"/>
</dbReference>
<dbReference type="GO" id="GO:0046416">
    <property type="term" value="P:D-amino acid metabolic process"/>
    <property type="evidence" value="ECO:0007669"/>
    <property type="project" value="InterPro"/>
</dbReference>
<dbReference type="Gene3D" id="3.20.10.10">
    <property type="entry name" value="D-amino Acid Aminotransferase, subunit A, domain 2"/>
    <property type="match status" value="1"/>
</dbReference>
<evidence type="ECO:0000256" key="5">
    <source>
        <dbReference type="ARBA" id="ARBA00022679"/>
    </source>
</evidence>
<comment type="cofactor">
    <cofactor evidence="1 13">
        <name>pyridoxal 5'-phosphate</name>
        <dbReference type="ChEBI" id="CHEBI:597326"/>
    </cofactor>
</comment>
<dbReference type="Pfam" id="PF01063">
    <property type="entry name" value="Aminotran_4"/>
    <property type="match status" value="1"/>
</dbReference>
<dbReference type="eggNOG" id="COG0115">
    <property type="taxonomic scope" value="Bacteria"/>
</dbReference>
<dbReference type="InterPro" id="IPR018300">
    <property type="entry name" value="Aminotrans_IV_CS"/>
</dbReference>
<evidence type="ECO:0000256" key="11">
    <source>
        <dbReference type="ARBA" id="ARBA00054027"/>
    </source>
</evidence>
<keyword evidence="4 15" id="KW-0032">Aminotransferase</keyword>
<comment type="pathway">
    <text evidence="8">Cofactor biosynthesis; tetrahydrofolate biosynthesis; 4-aminobenzoate from chorismate: step 2/2.</text>
</comment>
<comment type="catalytic activity">
    <reaction evidence="10">
        <text>4-amino-4-deoxychorismate = 4-aminobenzoate + pyruvate + H(+)</text>
        <dbReference type="Rhea" id="RHEA:16201"/>
        <dbReference type="ChEBI" id="CHEBI:15361"/>
        <dbReference type="ChEBI" id="CHEBI:15378"/>
        <dbReference type="ChEBI" id="CHEBI:17836"/>
        <dbReference type="ChEBI" id="CHEBI:58406"/>
        <dbReference type="EC" id="4.1.3.38"/>
    </reaction>
</comment>
<dbReference type="HOGENOM" id="CLU_020844_4_1_6"/>
<dbReference type="PANTHER" id="PTHR42743:SF10">
    <property type="entry name" value="D-ALANINE AMINOTRANSFERASE"/>
    <property type="match status" value="1"/>
</dbReference>
<dbReference type="KEGG" id="nwa:Nwat_0486"/>
<accession>D8KAD6</accession>
<comment type="function">
    <text evidence="11">Involved in the biosynthesis of p-aminobenzoate (PABA), a precursor of tetrahydrofolate. Converts 4-amino-4-deoxychorismate into 4-aminobenzoate (PABA) and pyruvate.</text>
</comment>
<dbReference type="EMBL" id="CP002086">
    <property type="protein sequence ID" value="ADJ27451.1"/>
    <property type="molecule type" value="Genomic_DNA"/>
</dbReference>
<dbReference type="PROSITE" id="PS00770">
    <property type="entry name" value="AA_TRANSFER_CLASS_4"/>
    <property type="match status" value="1"/>
</dbReference>
<comment type="similarity">
    <text evidence="2 12">Belongs to the class-IV pyridoxal-phosphate-dependent aminotransferase family.</text>
</comment>
<dbReference type="AlphaFoldDB" id="D8KAD6"/>
<keyword evidence="7" id="KW-0289">Folate biosynthesis</keyword>
<keyword evidence="16" id="KW-1185">Reference proteome</keyword>
<evidence type="ECO:0000256" key="13">
    <source>
        <dbReference type="RuleBase" id="RU004516"/>
    </source>
</evidence>
<comment type="catalytic activity">
    <reaction evidence="9 14">
        <text>D-alanine + 2-oxoglutarate = D-glutamate + pyruvate</text>
        <dbReference type="Rhea" id="RHEA:15869"/>
        <dbReference type="ChEBI" id="CHEBI:15361"/>
        <dbReference type="ChEBI" id="CHEBI:16810"/>
        <dbReference type="ChEBI" id="CHEBI:29986"/>
        <dbReference type="ChEBI" id="CHEBI:57416"/>
        <dbReference type="EC" id="2.6.1.21"/>
    </reaction>
</comment>
<proteinExistence type="inferred from homology"/>
<dbReference type="PANTHER" id="PTHR42743">
    <property type="entry name" value="AMINO-ACID AMINOTRANSFERASE"/>
    <property type="match status" value="1"/>
</dbReference>
<dbReference type="GO" id="GO:0047810">
    <property type="term" value="F:D-alanine-2-oxoglutarate aminotransferase activity"/>
    <property type="evidence" value="ECO:0007669"/>
    <property type="project" value="UniProtKB-EC"/>
</dbReference>
<evidence type="ECO:0000256" key="12">
    <source>
        <dbReference type="RuleBase" id="RU004106"/>
    </source>
</evidence>
<dbReference type="EC" id="2.6.1.21" evidence="14"/>